<dbReference type="KEGG" id="taf:THA_1436"/>
<evidence type="ECO:0000313" key="9">
    <source>
        <dbReference type="EMBL" id="ACJ75723.1"/>
    </source>
</evidence>
<sequence length="273" mass="32794">MIEEGFSVTEAVRYLKISRSTYYYKPKKYKRKKNDESILKRIQEIKQEHPYWGYRRICAMLRKQGEKINHKRVYRIMKENRLLLKQYKMKAKRSFQRKIIPNKPRQVLGIDMTKVMTKDGGWVNYIAVIDWYTREVLGSQISLRGRTEEWLKALNNALNKGYKDGVRGREVILVSDNGTQPTSRRFMEECKILGIKQIFTSYNNPKGNANTERYFRTYKEEVVWPVEEMSYSELVARTKEYEEFYNSKYPHSALKYRSPREVYEEYLSFTKVS</sequence>
<dbReference type="AlphaFoldDB" id="B7ICJ6"/>
<evidence type="ECO:0000313" key="3">
    <source>
        <dbReference type="EMBL" id="ACJ75232.1"/>
    </source>
</evidence>
<dbReference type="KEGG" id="taf:THA_503"/>
<dbReference type="Proteomes" id="UP000002453">
    <property type="component" value="Chromosome"/>
</dbReference>
<dbReference type="PROSITE" id="PS50994">
    <property type="entry name" value="INTEGRASE"/>
    <property type="match status" value="1"/>
</dbReference>
<dbReference type="GO" id="GO:0003676">
    <property type="term" value="F:nucleic acid binding"/>
    <property type="evidence" value="ECO:0007669"/>
    <property type="project" value="InterPro"/>
</dbReference>
<evidence type="ECO:0000313" key="11">
    <source>
        <dbReference type="EMBL" id="ACJ76404.1"/>
    </source>
</evidence>
<dbReference type="InterPro" id="IPR050900">
    <property type="entry name" value="Transposase_IS3/IS150/IS904"/>
</dbReference>
<dbReference type="Pfam" id="PF13276">
    <property type="entry name" value="HTH_21"/>
    <property type="match status" value="1"/>
</dbReference>
<dbReference type="KEGG" id="taf:THA_1983"/>
<dbReference type="NCBIfam" id="NF033516">
    <property type="entry name" value="transpos_IS3"/>
    <property type="match status" value="1"/>
</dbReference>
<dbReference type="KEGG" id="taf:THA_1267"/>
<proteinExistence type="predicted"/>
<dbReference type="SUPFAM" id="SSF53098">
    <property type="entry name" value="Ribonuclease H-like"/>
    <property type="match status" value="1"/>
</dbReference>
<dbReference type="InterPro" id="IPR025948">
    <property type="entry name" value="HTH-like_dom"/>
</dbReference>
<protein>
    <submittedName>
        <fullName evidence="9">Integrase, catalytic region</fullName>
    </submittedName>
</protein>
<accession>B7ICJ6</accession>
<dbReference type="KEGG" id="taf:THA_1278"/>
<dbReference type="EMBL" id="CP001185">
    <property type="protein sequence ID" value="ACJ75712.1"/>
    <property type="molecule type" value="Genomic_DNA"/>
</dbReference>
<name>B7ICJ6_THEAB</name>
<dbReference type="eggNOG" id="COG2801">
    <property type="taxonomic scope" value="Bacteria"/>
</dbReference>
<gene>
    <name evidence="6" type="ordered locus">THA_1010</name>
    <name evidence="7" type="ordered locus">THA_1107</name>
    <name evidence="8" type="ordered locus">THA_1267</name>
    <name evidence="9" type="ordered locus">THA_1278</name>
    <name evidence="10" type="ordered locus">THA_1436</name>
    <name evidence="11" type="ordered locus">THA_1983</name>
    <name evidence="2" type="ordered locus">THA_503</name>
    <name evidence="3" type="ordered locus">THA_768</name>
    <name evidence="4" type="ordered locus">THA_818</name>
    <name evidence="5" type="ordered locus">THA_985</name>
</gene>
<evidence type="ECO:0000259" key="1">
    <source>
        <dbReference type="PROSITE" id="PS50994"/>
    </source>
</evidence>
<dbReference type="PANTHER" id="PTHR46889:SF4">
    <property type="entry name" value="TRANSPOSASE INSO FOR INSERTION SEQUENCE ELEMENT IS911B-RELATED"/>
    <property type="match status" value="1"/>
</dbReference>
<evidence type="ECO:0000313" key="2">
    <source>
        <dbReference type="EMBL" id="ACJ74992.1"/>
    </source>
</evidence>
<dbReference type="KEGG" id="taf:THA_1010"/>
<dbReference type="KEGG" id="taf:THA_818"/>
<evidence type="ECO:0000313" key="8">
    <source>
        <dbReference type="EMBL" id="ACJ75712.1"/>
    </source>
</evidence>
<dbReference type="HOGENOM" id="CLU_052819_0_0_0"/>
<dbReference type="KEGG" id="taf:THA_768"/>
<dbReference type="KEGG" id="taf:THA_985"/>
<evidence type="ECO:0000313" key="10">
    <source>
        <dbReference type="EMBL" id="ACJ75880.1"/>
    </source>
</evidence>
<keyword evidence="12" id="KW-1185">Reference proteome</keyword>
<dbReference type="Pfam" id="PF00665">
    <property type="entry name" value="rve"/>
    <property type="match status" value="1"/>
</dbReference>
<dbReference type="InterPro" id="IPR048020">
    <property type="entry name" value="Transpos_IS3"/>
</dbReference>
<dbReference type="EMBL" id="CP001185">
    <property type="protein sequence ID" value="ACJ75280.1"/>
    <property type="molecule type" value="Genomic_DNA"/>
</dbReference>
<evidence type="ECO:0000313" key="12">
    <source>
        <dbReference type="Proteomes" id="UP000002453"/>
    </source>
</evidence>
<reference evidence="9 12" key="1">
    <citation type="journal article" date="2009" name="J. Bacteriol.">
        <title>The genome of Thermosipho africanus TCF52B: lateral genetic connections to the Firmicutes and Archaea.</title>
        <authorList>
            <person name="Nesboe C.L."/>
            <person name="Bapteste E."/>
            <person name="Curtis B."/>
            <person name="Dahle H."/>
            <person name="Lopez P."/>
            <person name="Macleod D."/>
            <person name="Dlutek M."/>
            <person name="Bowman S."/>
            <person name="Zhaxybayeva O."/>
            <person name="Birkeland N.-K."/>
            <person name="Doolittle W.F."/>
        </authorList>
    </citation>
    <scope>NUCLEOTIDE SEQUENCE [LARGE SCALE GENOMIC DNA]</scope>
    <source>
        <strain evidence="9 12">TCF52B</strain>
    </source>
</reference>
<dbReference type="EMBL" id="CP001185">
    <property type="protein sequence ID" value="ACJ75880.1"/>
    <property type="molecule type" value="Genomic_DNA"/>
</dbReference>
<evidence type="ECO:0000313" key="4">
    <source>
        <dbReference type="EMBL" id="ACJ75280.1"/>
    </source>
</evidence>
<organism evidence="9 12">
    <name type="scientific">Thermosipho africanus (strain TCF52B)</name>
    <dbReference type="NCBI Taxonomy" id="484019"/>
    <lineage>
        <taxon>Bacteria</taxon>
        <taxon>Thermotogati</taxon>
        <taxon>Thermotogota</taxon>
        <taxon>Thermotogae</taxon>
        <taxon>Thermotogales</taxon>
        <taxon>Fervidobacteriaceae</taxon>
        <taxon>Thermosipho</taxon>
    </lineage>
</organism>
<evidence type="ECO:0000313" key="6">
    <source>
        <dbReference type="EMBL" id="ACJ75468.1"/>
    </source>
</evidence>
<dbReference type="InterPro" id="IPR012337">
    <property type="entry name" value="RNaseH-like_sf"/>
</dbReference>
<dbReference type="STRING" id="484019.THA_1010"/>
<dbReference type="SUPFAM" id="SSF46689">
    <property type="entry name" value="Homeodomain-like"/>
    <property type="match status" value="1"/>
</dbReference>
<dbReference type="GO" id="GO:0015074">
    <property type="term" value="P:DNA integration"/>
    <property type="evidence" value="ECO:0007669"/>
    <property type="project" value="InterPro"/>
</dbReference>
<dbReference type="EMBL" id="CP001185">
    <property type="protein sequence ID" value="ACJ75232.1"/>
    <property type="molecule type" value="Genomic_DNA"/>
</dbReference>
<dbReference type="EMBL" id="CP001185">
    <property type="protein sequence ID" value="ACJ75444.1"/>
    <property type="molecule type" value="Genomic_DNA"/>
</dbReference>
<dbReference type="EMBL" id="CP001185">
    <property type="protein sequence ID" value="ACJ75560.1"/>
    <property type="molecule type" value="Genomic_DNA"/>
</dbReference>
<dbReference type="InterPro" id="IPR036397">
    <property type="entry name" value="RNaseH_sf"/>
</dbReference>
<evidence type="ECO:0000313" key="7">
    <source>
        <dbReference type="EMBL" id="ACJ75560.1"/>
    </source>
</evidence>
<feature type="domain" description="Integrase catalytic" evidence="1">
    <location>
        <begin position="100"/>
        <end position="267"/>
    </location>
</feature>
<dbReference type="EMBL" id="CP001185">
    <property type="protein sequence ID" value="ACJ75723.1"/>
    <property type="molecule type" value="Genomic_DNA"/>
</dbReference>
<dbReference type="InterPro" id="IPR009057">
    <property type="entry name" value="Homeodomain-like_sf"/>
</dbReference>
<dbReference type="PANTHER" id="PTHR46889">
    <property type="entry name" value="TRANSPOSASE INSF FOR INSERTION SEQUENCE IS3B-RELATED"/>
    <property type="match status" value="1"/>
</dbReference>
<dbReference type="KEGG" id="taf:THA_1107"/>
<dbReference type="EMBL" id="CP001185">
    <property type="protein sequence ID" value="ACJ76404.1"/>
    <property type="molecule type" value="Genomic_DNA"/>
</dbReference>
<dbReference type="EMBL" id="CP001185">
    <property type="protein sequence ID" value="ACJ75468.1"/>
    <property type="molecule type" value="Genomic_DNA"/>
</dbReference>
<dbReference type="EMBL" id="CP001185">
    <property type="protein sequence ID" value="ACJ74992.1"/>
    <property type="molecule type" value="Genomic_DNA"/>
</dbReference>
<evidence type="ECO:0000313" key="5">
    <source>
        <dbReference type="EMBL" id="ACJ75444.1"/>
    </source>
</evidence>
<dbReference type="Gene3D" id="3.30.420.10">
    <property type="entry name" value="Ribonuclease H-like superfamily/Ribonuclease H"/>
    <property type="match status" value="1"/>
</dbReference>
<dbReference type="InterPro" id="IPR001584">
    <property type="entry name" value="Integrase_cat-core"/>
</dbReference>